<evidence type="ECO:0000313" key="2">
    <source>
        <dbReference type="Proteomes" id="UP000308828"/>
    </source>
</evidence>
<keyword evidence="2" id="KW-1185">Reference proteome</keyword>
<dbReference type="InterPro" id="IPR006450">
    <property type="entry name" value="Phage_HK97_gp6-like"/>
</dbReference>
<dbReference type="Pfam" id="PF05135">
    <property type="entry name" value="Phage_connect_1"/>
    <property type="match status" value="1"/>
</dbReference>
<accession>A0A4S8NM51</accession>
<protein>
    <recommendedName>
        <fullName evidence="3">PhiE125 gp8 family phage protein</fullName>
    </recommendedName>
</protein>
<organism evidence="1 2">
    <name type="scientific">Peteryoungia ipomoeae</name>
    <dbReference type="NCBI Taxonomy" id="1210932"/>
    <lineage>
        <taxon>Bacteria</taxon>
        <taxon>Pseudomonadati</taxon>
        <taxon>Pseudomonadota</taxon>
        <taxon>Alphaproteobacteria</taxon>
        <taxon>Hyphomicrobiales</taxon>
        <taxon>Rhizobiaceae</taxon>
        <taxon>Peteryoungia</taxon>
    </lineage>
</organism>
<comment type="caution">
    <text evidence="1">The sequence shown here is derived from an EMBL/GenBank/DDBJ whole genome shotgun (WGS) entry which is preliminary data.</text>
</comment>
<sequence>MTMIDLTAPGIEPVTLNEVRAHLRLDGQDEDALLAALITVAREHIERETGLCLIARPFRLCLDAWPEDSILTIAKGPVRQVTAVTVYDGEGNQEAVSLAGHLLDGEARPARLWLKAVPQPGRMLNGIEVDFIAGYGESGADVPETLKRAMLLHVAAMFATRGVVAADAQPAVVPPGYDRLIAPFCRRRL</sequence>
<reference evidence="1 2" key="1">
    <citation type="submission" date="2019-04" db="EMBL/GenBank/DDBJ databases">
        <title>Genome sequence of strain shin9-1.</title>
        <authorList>
            <person name="Gao J."/>
            <person name="Sun J."/>
        </authorList>
    </citation>
    <scope>NUCLEOTIDE SEQUENCE [LARGE SCALE GENOMIC DNA]</scope>
    <source>
        <strain evidence="2">shin9-1</strain>
    </source>
</reference>
<dbReference type="CDD" id="cd08054">
    <property type="entry name" value="gp6"/>
    <property type="match status" value="1"/>
</dbReference>
<dbReference type="NCBIfam" id="TIGR02215">
    <property type="entry name" value="phage_chp_gp8"/>
    <property type="match status" value="1"/>
</dbReference>
<gene>
    <name evidence="1" type="ORF">FAA97_20905</name>
</gene>
<dbReference type="NCBIfam" id="TIGR01560">
    <property type="entry name" value="put_DNA_pack"/>
    <property type="match status" value="1"/>
</dbReference>
<name>A0A4S8NM51_9HYPH</name>
<dbReference type="RefSeq" id="WP_136600490.1">
    <property type="nucleotide sequence ID" value="NZ_STGV01000016.1"/>
</dbReference>
<dbReference type="InterPro" id="IPR021146">
    <property type="entry name" value="Phage_gp6-like_head-tail"/>
</dbReference>
<proteinExistence type="predicted"/>
<evidence type="ECO:0000313" key="1">
    <source>
        <dbReference type="EMBL" id="THV18067.1"/>
    </source>
</evidence>
<dbReference type="Proteomes" id="UP000308828">
    <property type="component" value="Unassembled WGS sequence"/>
</dbReference>
<evidence type="ECO:0008006" key="3">
    <source>
        <dbReference type="Google" id="ProtNLM"/>
    </source>
</evidence>
<dbReference type="InterPro" id="IPR011738">
    <property type="entry name" value="Phage_CHP"/>
</dbReference>
<dbReference type="EMBL" id="STGV01000016">
    <property type="protein sequence ID" value="THV18067.1"/>
    <property type="molecule type" value="Genomic_DNA"/>
</dbReference>
<dbReference type="OrthoDB" id="7597216at2"/>
<dbReference type="Gene3D" id="1.10.3230.30">
    <property type="entry name" value="Phage gp6-like head-tail connector protein"/>
    <property type="match status" value="1"/>
</dbReference>
<dbReference type="AlphaFoldDB" id="A0A4S8NM51"/>